<evidence type="ECO:0000313" key="4">
    <source>
        <dbReference type="EMBL" id="STO18242.1"/>
    </source>
</evidence>
<evidence type="ECO:0000313" key="2">
    <source>
        <dbReference type="EMBL" id="STE74581.1"/>
    </source>
</evidence>
<reference evidence="5 6" key="1">
    <citation type="submission" date="2018-06" db="EMBL/GenBank/DDBJ databases">
        <authorList>
            <consortium name="Pathogen Informatics"/>
            <person name="Doyle S."/>
        </authorList>
    </citation>
    <scope>NUCLEOTIDE SEQUENCE [LARGE SCALE GENOMIC DNA]</scope>
    <source>
        <strain evidence="2 6">NCTC10082</strain>
        <strain evidence="4 5">NCTC8333</strain>
    </source>
</reference>
<dbReference type="EMBL" id="UFZA01000007">
    <property type="protein sequence ID" value="STE74581.1"/>
    <property type="molecule type" value="Genomic_DNA"/>
</dbReference>
<proteinExistence type="predicted"/>
<gene>
    <name evidence="2" type="ORF">NCTC10082_05816</name>
    <name evidence="3" type="ORF">NCTC8333_06371</name>
    <name evidence="4" type="ORF">NCTC8333_06503</name>
</gene>
<name>A0A2S8JJX6_ECOLX</name>
<evidence type="ECO:0000313" key="6">
    <source>
        <dbReference type="Proteomes" id="UP000255164"/>
    </source>
</evidence>
<dbReference type="EMBL" id="UGFE01000007">
    <property type="protein sequence ID" value="STO18242.1"/>
    <property type="molecule type" value="Genomic_DNA"/>
</dbReference>
<evidence type="ECO:0000313" key="5">
    <source>
        <dbReference type="Proteomes" id="UP000254718"/>
    </source>
</evidence>
<keyword evidence="1" id="KW-0812">Transmembrane</keyword>
<sequence>MSSSAFVTVVTGVSVFVLGRLIIKGVESYISFKEQLGEISHLLLSNQAKLSNPRSDLKQEIIHDLKDAAAQLRVKYELLPFYIKMLHIGFRLVPSETEIRKAAQELNLIASIHDGKTGELPYEHIAKIGLLLRIPTTYSA</sequence>
<protein>
    <submittedName>
        <fullName evidence="4">Uncharacterized protein</fullName>
    </submittedName>
</protein>
<dbReference type="RefSeq" id="WP_000098854.1">
    <property type="nucleotide sequence ID" value="NZ_BFFS01000035.1"/>
</dbReference>
<dbReference type="AlphaFoldDB" id="A0A2S8JJX6"/>
<organism evidence="4 5">
    <name type="scientific">Escherichia coli</name>
    <dbReference type="NCBI Taxonomy" id="562"/>
    <lineage>
        <taxon>Bacteria</taxon>
        <taxon>Pseudomonadati</taxon>
        <taxon>Pseudomonadota</taxon>
        <taxon>Gammaproteobacteria</taxon>
        <taxon>Enterobacterales</taxon>
        <taxon>Enterobacteriaceae</taxon>
        <taxon>Escherichia</taxon>
    </lineage>
</organism>
<accession>A0A2S8JJX6</accession>
<evidence type="ECO:0000313" key="3">
    <source>
        <dbReference type="EMBL" id="STO18119.1"/>
    </source>
</evidence>
<dbReference type="EMBL" id="UGFE01000007">
    <property type="protein sequence ID" value="STO18119.1"/>
    <property type="molecule type" value="Genomic_DNA"/>
</dbReference>
<feature type="transmembrane region" description="Helical" evidence="1">
    <location>
        <begin position="6"/>
        <end position="23"/>
    </location>
</feature>
<keyword evidence="1" id="KW-0472">Membrane</keyword>
<evidence type="ECO:0000256" key="1">
    <source>
        <dbReference type="SAM" id="Phobius"/>
    </source>
</evidence>
<keyword evidence="1" id="KW-1133">Transmembrane helix</keyword>
<dbReference type="Proteomes" id="UP000254718">
    <property type="component" value="Unassembled WGS sequence"/>
</dbReference>
<dbReference type="Proteomes" id="UP000255164">
    <property type="component" value="Unassembled WGS sequence"/>
</dbReference>